<proteinExistence type="predicted"/>
<evidence type="ECO:0000313" key="3">
    <source>
        <dbReference type="Proteomes" id="UP001153620"/>
    </source>
</evidence>
<dbReference type="AlphaFoldDB" id="A0A9N9RQF8"/>
<feature type="transmembrane region" description="Helical" evidence="1">
    <location>
        <begin position="117"/>
        <end position="138"/>
    </location>
</feature>
<feature type="transmembrane region" description="Helical" evidence="1">
    <location>
        <begin position="162"/>
        <end position="179"/>
    </location>
</feature>
<dbReference type="Proteomes" id="UP001153620">
    <property type="component" value="Chromosome 1"/>
</dbReference>
<feature type="transmembrane region" description="Helical" evidence="1">
    <location>
        <begin position="81"/>
        <end position="105"/>
    </location>
</feature>
<feature type="transmembrane region" description="Helical" evidence="1">
    <location>
        <begin position="21"/>
        <end position="45"/>
    </location>
</feature>
<organism evidence="2 3">
    <name type="scientific">Chironomus riparius</name>
    <dbReference type="NCBI Taxonomy" id="315576"/>
    <lineage>
        <taxon>Eukaryota</taxon>
        <taxon>Metazoa</taxon>
        <taxon>Ecdysozoa</taxon>
        <taxon>Arthropoda</taxon>
        <taxon>Hexapoda</taxon>
        <taxon>Insecta</taxon>
        <taxon>Pterygota</taxon>
        <taxon>Neoptera</taxon>
        <taxon>Endopterygota</taxon>
        <taxon>Diptera</taxon>
        <taxon>Nematocera</taxon>
        <taxon>Chironomoidea</taxon>
        <taxon>Chironomidae</taxon>
        <taxon>Chironominae</taxon>
        <taxon>Chironomus</taxon>
    </lineage>
</organism>
<name>A0A9N9RQF8_9DIPT</name>
<sequence>MSRLLHEIHTKCNCMCFNWRTGITTISIITETIQLAIMYFCMLILKCLKTHIGNVRNYKKHYNEEDEQEFPSIQAINELKVFYFTIIIYALVIFIFGIICSVLLISGAKKCQSKAVLTWLIYQGFFLASSFVIAYILIKVRDDKKYVYSSMEHKTFYDLSTGIYWVTFITFLPVLLYFWKRVLFFYMQMIKGTIQASNAEDNNNFIIDSNTGQCSDDDDEHQSVAFVKNVTLDIEH</sequence>
<protein>
    <submittedName>
        <fullName evidence="2">Uncharacterized protein</fullName>
    </submittedName>
</protein>
<dbReference type="OrthoDB" id="10458721at2759"/>
<keyword evidence="1" id="KW-1133">Transmembrane helix</keyword>
<reference evidence="2" key="1">
    <citation type="submission" date="2022-01" db="EMBL/GenBank/DDBJ databases">
        <authorList>
            <person name="King R."/>
        </authorList>
    </citation>
    <scope>NUCLEOTIDE SEQUENCE</scope>
</reference>
<evidence type="ECO:0000313" key="2">
    <source>
        <dbReference type="EMBL" id="CAG9800836.1"/>
    </source>
</evidence>
<keyword evidence="1" id="KW-0472">Membrane</keyword>
<gene>
    <name evidence="2" type="ORF">CHIRRI_LOCUS3774</name>
</gene>
<reference evidence="2" key="2">
    <citation type="submission" date="2022-10" db="EMBL/GenBank/DDBJ databases">
        <authorList>
            <consortium name="ENA_rothamsted_submissions"/>
            <consortium name="culmorum"/>
            <person name="King R."/>
        </authorList>
    </citation>
    <scope>NUCLEOTIDE SEQUENCE</scope>
</reference>
<keyword evidence="1" id="KW-0812">Transmembrane</keyword>
<accession>A0A9N9RQF8</accession>
<keyword evidence="3" id="KW-1185">Reference proteome</keyword>
<evidence type="ECO:0000256" key="1">
    <source>
        <dbReference type="SAM" id="Phobius"/>
    </source>
</evidence>
<dbReference type="EMBL" id="OU895877">
    <property type="protein sequence ID" value="CAG9800836.1"/>
    <property type="molecule type" value="Genomic_DNA"/>
</dbReference>